<evidence type="ECO:0000313" key="9">
    <source>
        <dbReference type="EMBL" id="GAA4849276.1"/>
    </source>
</evidence>
<evidence type="ECO:0000256" key="6">
    <source>
        <dbReference type="ARBA" id="ARBA00023010"/>
    </source>
</evidence>
<comment type="similarity">
    <text evidence="8">Belongs to the SecE/SEC61-gamma family.</text>
</comment>
<evidence type="ECO:0000256" key="7">
    <source>
        <dbReference type="ARBA" id="ARBA00023136"/>
    </source>
</evidence>
<dbReference type="NCBIfam" id="TIGR00964">
    <property type="entry name" value="secE_bact"/>
    <property type="match status" value="1"/>
</dbReference>
<dbReference type="InterPro" id="IPR001901">
    <property type="entry name" value="Translocase_SecE/Sec61-g"/>
</dbReference>
<dbReference type="Pfam" id="PF00584">
    <property type="entry name" value="SecE"/>
    <property type="match status" value="1"/>
</dbReference>
<dbReference type="InterPro" id="IPR005807">
    <property type="entry name" value="SecE_bac"/>
</dbReference>
<keyword evidence="10" id="KW-1185">Reference proteome</keyword>
<keyword evidence="4 8" id="KW-0653">Protein transport</keyword>
<evidence type="ECO:0000313" key="10">
    <source>
        <dbReference type="Proteomes" id="UP001500298"/>
    </source>
</evidence>
<keyword evidence="3 8" id="KW-0812">Transmembrane</keyword>
<comment type="subcellular location">
    <subcellularLocation>
        <location evidence="8">Cell membrane</location>
        <topology evidence="8">Single-pass membrane protein</topology>
    </subcellularLocation>
    <subcellularLocation>
        <location evidence="1">Membrane</location>
    </subcellularLocation>
</comment>
<dbReference type="InterPro" id="IPR038379">
    <property type="entry name" value="SecE_sf"/>
</dbReference>
<proteinExistence type="inferred from homology"/>
<feature type="transmembrane region" description="Helical" evidence="8">
    <location>
        <begin position="31"/>
        <end position="51"/>
    </location>
</feature>
<comment type="caution">
    <text evidence="9">The sequence shown here is derived from an EMBL/GenBank/DDBJ whole genome shotgun (WGS) entry which is preliminary data.</text>
</comment>
<evidence type="ECO:0000256" key="4">
    <source>
        <dbReference type="ARBA" id="ARBA00022927"/>
    </source>
</evidence>
<dbReference type="Proteomes" id="UP001500298">
    <property type="component" value="Unassembled WGS sequence"/>
</dbReference>
<evidence type="ECO:0000256" key="1">
    <source>
        <dbReference type="ARBA" id="ARBA00004370"/>
    </source>
</evidence>
<keyword evidence="5 8" id="KW-1133">Transmembrane helix</keyword>
<evidence type="ECO:0000256" key="5">
    <source>
        <dbReference type="ARBA" id="ARBA00022989"/>
    </source>
</evidence>
<keyword evidence="2 8" id="KW-0813">Transport</keyword>
<evidence type="ECO:0000256" key="2">
    <source>
        <dbReference type="ARBA" id="ARBA00022448"/>
    </source>
</evidence>
<evidence type="ECO:0000256" key="3">
    <source>
        <dbReference type="ARBA" id="ARBA00022692"/>
    </source>
</evidence>
<dbReference type="RefSeq" id="WP_345374631.1">
    <property type="nucleotide sequence ID" value="NZ_BAABJX010000062.1"/>
</dbReference>
<dbReference type="EMBL" id="BAABJX010000062">
    <property type="protein sequence ID" value="GAA4849276.1"/>
    <property type="molecule type" value="Genomic_DNA"/>
</dbReference>
<protein>
    <recommendedName>
        <fullName evidence="8">Protein translocase subunit SecE</fullName>
    </recommendedName>
</protein>
<comment type="subunit">
    <text evidence="8">Component of the Sec protein translocase complex. Heterotrimer consisting of SecY, SecE and SecG subunits. The heterotrimers can form oligomers, although 1 heterotrimer is thought to be able to translocate proteins. Interacts with the ribosome. Interacts with SecDF, and other proteins may be involved. Interacts with SecA.</text>
</comment>
<keyword evidence="6 8" id="KW-0811">Translocation</keyword>
<reference evidence="10" key="1">
    <citation type="journal article" date="2019" name="Int. J. Syst. Evol. Microbiol.">
        <title>The Global Catalogue of Microorganisms (GCM) 10K type strain sequencing project: providing services to taxonomists for standard genome sequencing and annotation.</title>
        <authorList>
            <consortium name="The Broad Institute Genomics Platform"/>
            <consortium name="The Broad Institute Genome Sequencing Center for Infectious Disease"/>
            <person name="Wu L."/>
            <person name="Ma J."/>
        </authorList>
    </citation>
    <scope>NUCLEOTIDE SEQUENCE [LARGE SCALE GENOMIC DNA]</scope>
    <source>
        <strain evidence="10">JCM 18326</strain>
    </source>
</reference>
<evidence type="ECO:0000256" key="8">
    <source>
        <dbReference type="HAMAP-Rule" id="MF_00422"/>
    </source>
</evidence>
<organism evidence="9 10">
    <name type="scientific">Algivirga pacifica</name>
    <dbReference type="NCBI Taxonomy" id="1162670"/>
    <lineage>
        <taxon>Bacteria</taxon>
        <taxon>Pseudomonadati</taxon>
        <taxon>Bacteroidota</taxon>
        <taxon>Cytophagia</taxon>
        <taxon>Cytophagales</taxon>
        <taxon>Flammeovirgaceae</taxon>
        <taxon>Algivirga</taxon>
    </lineage>
</organism>
<dbReference type="Gene3D" id="1.20.5.1030">
    <property type="entry name" value="Preprotein translocase secy subunit"/>
    <property type="match status" value="1"/>
</dbReference>
<dbReference type="HAMAP" id="MF_00422">
    <property type="entry name" value="SecE"/>
    <property type="match status" value="1"/>
</dbReference>
<gene>
    <name evidence="8" type="primary">secE</name>
    <name evidence="9" type="ORF">GCM10023331_37430</name>
</gene>
<accession>A0ABP9DKW1</accession>
<name>A0ABP9DKW1_9BACT</name>
<keyword evidence="8" id="KW-1003">Cell membrane</keyword>
<comment type="function">
    <text evidence="8">Essential subunit of the Sec protein translocation channel SecYEG. Clamps together the 2 halves of SecY. May contact the channel plug during translocation.</text>
</comment>
<keyword evidence="7 8" id="KW-0472">Membrane</keyword>
<sequence length="62" mass="7088">MKIIEFLKESYAEMTEHVTWASLGELRKSSVMVLVSSAIIALIIQGVDYVFQTGIQQIYNFF</sequence>